<name>X1NHG2_9ZZZZ</name>
<sequence>GISLFHDLSNSISSIFMSVEIGNDKFNYIVPEYFKNEVFIIMKGRKKEEKYMNRFLFKA</sequence>
<gene>
    <name evidence="1" type="ORF">S06H3_14284</name>
</gene>
<organism evidence="1">
    <name type="scientific">marine sediment metagenome</name>
    <dbReference type="NCBI Taxonomy" id="412755"/>
    <lineage>
        <taxon>unclassified sequences</taxon>
        <taxon>metagenomes</taxon>
        <taxon>ecological metagenomes</taxon>
    </lineage>
</organism>
<comment type="caution">
    <text evidence="1">The sequence shown here is derived from an EMBL/GenBank/DDBJ whole genome shotgun (WGS) entry which is preliminary data.</text>
</comment>
<feature type="non-terminal residue" evidence="1">
    <location>
        <position position="1"/>
    </location>
</feature>
<reference evidence="1" key="1">
    <citation type="journal article" date="2014" name="Front. Microbiol.">
        <title>High frequency of phylogenetically diverse reductive dehalogenase-homologous genes in deep subseafloor sedimentary metagenomes.</title>
        <authorList>
            <person name="Kawai M."/>
            <person name="Futagami T."/>
            <person name="Toyoda A."/>
            <person name="Takaki Y."/>
            <person name="Nishi S."/>
            <person name="Hori S."/>
            <person name="Arai W."/>
            <person name="Tsubouchi T."/>
            <person name="Morono Y."/>
            <person name="Uchiyama I."/>
            <person name="Ito T."/>
            <person name="Fujiyama A."/>
            <person name="Inagaki F."/>
            <person name="Takami H."/>
        </authorList>
    </citation>
    <scope>NUCLEOTIDE SEQUENCE</scope>
    <source>
        <strain evidence="1">Expedition CK06-06</strain>
    </source>
</reference>
<proteinExistence type="predicted"/>
<dbReference type="AlphaFoldDB" id="X1NHG2"/>
<dbReference type="EMBL" id="BARV01006982">
    <property type="protein sequence ID" value="GAI18114.1"/>
    <property type="molecule type" value="Genomic_DNA"/>
</dbReference>
<protein>
    <submittedName>
        <fullName evidence="1">Uncharacterized protein</fullName>
    </submittedName>
</protein>
<evidence type="ECO:0000313" key="1">
    <source>
        <dbReference type="EMBL" id="GAI18114.1"/>
    </source>
</evidence>
<accession>X1NHG2</accession>